<dbReference type="Gramene" id="RZC46878">
    <property type="protein sequence ID" value="RZC46878"/>
    <property type="gene ID" value="C5167_039842"/>
</dbReference>
<dbReference type="EMBL" id="CM010715">
    <property type="protein sequence ID" value="RZC46878.1"/>
    <property type="molecule type" value="Genomic_DNA"/>
</dbReference>
<name>A0A4Y7IHD5_PAPSO</name>
<gene>
    <name evidence="1" type="ORF">C5167_039842</name>
</gene>
<keyword evidence="2" id="KW-1185">Reference proteome</keyword>
<accession>A0A4Y7IHD5</accession>
<evidence type="ECO:0000313" key="2">
    <source>
        <dbReference type="Proteomes" id="UP000316621"/>
    </source>
</evidence>
<organism evidence="1 2">
    <name type="scientific">Papaver somniferum</name>
    <name type="common">Opium poppy</name>
    <dbReference type="NCBI Taxonomy" id="3469"/>
    <lineage>
        <taxon>Eukaryota</taxon>
        <taxon>Viridiplantae</taxon>
        <taxon>Streptophyta</taxon>
        <taxon>Embryophyta</taxon>
        <taxon>Tracheophyta</taxon>
        <taxon>Spermatophyta</taxon>
        <taxon>Magnoliopsida</taxon>
        <taxon>Ranunculales</taxon>
        <taxon>Papaveraceae</taxon>
        <taxon>Papaveroideae</taxon>
        <taxon>Papaver</taxon>
    </lineage>
</organism>
<proteinExistence type="predicted"/>
<evidence type="ECO:0000313" key="1">
    <source>
        <dbReference type="EMBL" id="RZC46878.1"/>
    </source>
</evidence>
<dbReference type="Proteomes" id="UP000316621">
    <property type="component" value="Chromosome 1"/>
</dbReference>
<protein>
    <submittedName>
        <fullName evidence="1">Uncharacterized protein</fullName>
    </submittedName>
</protein>
<reference evidence="1 2" key="1">
    <citation type="journal article" date="2018" name="Science">
        <title>The opium poppy genome and morphinan production.</title>
        <authorList>
            <person name="Guo L."/>
            <person name="Winzer T."/>
            <person name="Yang X."/>
            <person name="Li Y."/>
            <person name="Ning Z."/>
            <person name="He Z."/>
            <person name="Teodor R."/>
            <person name="Lu Y."/>
            <person name="Bowser T.A."/>
            <person name="Graham I.A."/>
            <person name="Ye K."/>
        </authorList>
    </citation>
    <scope>NUCLEOTIDE SEQUENCE [LARGE SCALE GENOMIC DNA]</scope>
    <source>
        <strain evidence="2">cv. HN1</strain>
        <tissue evidence="1">Leaves</tissue>
    </source>
</reference>
<sequence length="106" mass="12113">MGESVKASFNGDVHIETFDRLKDGEPACFEKAIVMRHNEGGMAREKRIETYDLLRCKARVYCNVPLERNDMQIGLTMFMRTGTRSFKKQSVVTQIFERECVKAGGC</sequence>
<dbReference type="AlphaFoldDB" id="A0A4Y7IHD5"/>